<evidence type="ECO:0008006" key="3">
    <source>
        <dbReference type="Google" id="ProtNLM"/>
    </source>
</evidence>
<protein>
    <recommendedName>
        <fullName evidence="3">TniQ protein</fullName>
    </recommendedName>
</protein>
<dbReference type="RefSeq" id="WP_127649513.1">
    <property type="nucleotide sequence ID" value="NZ_MKWS01000007.1"/>
</dbReference>
<organism evidence="1 2">
    <name type="scientific">Pseudomonas koreensis</name>
    <dbReference type="NCBI Taxonomy" id="198620"/>
    <lineage>
        <taxon>Bacteria</taxon>
        <taxon>Pseudomonadati</taxon>
        <taxon>Pseudomonadota</taxon>
        <taxon>Gammaproteobacteria</taxon>
        <taxon>Pseudomonadales</taxon>
        <taxon>Pseudomonadaceae</taxon>
        <taxon>Pseudomonas</taxon>
    </lineage>
</organism>
<sequence>MIFVPIPGEYIASAVRRGNEILGIKGLNKLHYRIRKRPRPRGKYAKASTIDYPKFLVSQKLSSQVLYENTLYPLAAALGRTAATCVYTPPTQWKICVQCVIDDQENQGTAFIHRSHLMSSVSLCNIHATKLHFTCPHCLKSITSHEISRFAECSESYTAESAHFDSPLHQYSCFVEALLNYKDYPFTTWGVETKIIRKMEAKGILEKNKADVPLLIRLAAETLGVDFRFEFFHRLPMEACSAMAFLSYISAKDYLSDISDLPKYDHL</sequence>
<gene>
    <name evidence="1" type="ORF">A9HBioS_2566</name>
</gene>
<evidence type="ECO:0000313" key="1">
    <source>
        <dbReference type="EMBL" id="RVD77566.1"/>
    </source>
</evidence>
<proteinExistence type="predicted"/>
<accession>A0AA94JHK6</accession>
<evidence type="ECO:0000313" key="2">
    <source>
        <dbReference type="Proteomes" id="UP000288002"/>
    </source>
</evidence>
<reference evidence="1 2" key="1">
    <citation type="submission" date="2016-10" db="EMBL/GenBank/DDBJ databases">
        <title>Search of new enzymes for the oxidation of sulfur compounds.</title>
        <authorList>
            <person name="Novo A."/>
            <person name="Moreira I.S."/>
            <person name="Castro P.M."/>
        </authorList>
    </citation>
    <scope>NUCLEOTIDE SEQUENCE [LARGE SCALE GENOMIC DNA]</scope>
    <source>
        <strain evidence="1 2">A9</strain>
    </source>
</reference>
<dbReference type="EMBL" id="MKWS01000007">
    <property type="protein sequence ID" value="RVD77566.1"/>
    <property type="molecule type" value="Genomic_DNA"/>
</dbReference>
<dbReference type="Proteomes" id="UP000288002">
    <property type="component" value="Unassembled WGS sequence"/>
</dbReference>
<comment type="caution">
    <text evidence="1">The sequence shown here is derived from an EMBL/GenBank/DDBJ whole genome shotgun (WGS) entry which is preliminary data.</text>
</comment>
<name>A0AA94JHK6_9PSED</name>
<dbReference type="AlphaFoldDB" id="A0AA94JHK6"/>